<accession>A0A8K0G6I4</accession>
<protein>
    <submittedName>
        <fullName evidence="1">Uncharacterized protein</fullName>
    </submittedName>
</protein>
<evidence type="ECO:0000313" key="1">
    <source>
        <dbReference type="EMBL" id="KAF2887864.1"/>
    </source>
</evidence>
<feature type="non-terminal residue" evidence="1">
    <location>
        <position position="1"/>
    </location>
</feature>
<sequence>EETSPQISTNGINQDHHVTSRYQAITQATTAAPLLPFSTGLSPIGQPYSAEICNYGPVYHPHNILHNYNTVYSNDKAMRTGNFGRHVYGNYTSFYSNNPNLRAPTVHHQNNYDFTPR</sequence>
<name>A0A8K0G6I4_IGNLU</name>
<gene>
    <name evidence="1" type="ORF">ILUMI_18309</name>
</gene>
<dbReference type="OrthoDB" id="6768293at2759"/>
<evidence type="ECO:0000313" key="2">
    <source>
        <dbReference type="Proteomes" id="UP000801492"/>
    </source>
</evidence>
<organism evidence="1 2">
    <name type="scientific">Ignelater luminosus</name>
    <name type="common">Cucubano</name>
    <name type="synonym">Pyrophorus luminosus</name>
    <dbReference type="NCBI Taxonomy" id="2038154"/>
    <lineage>
        <taxon>Eukaryota</taxon>
        <taxon>Metazoa</taxon>
        <taxon>Ecdysozoa</taxon>
        <taxon>Arthropoda</taxon>
        <taxon>Hexapoda</taxon>
        <taxon>Insecta</taxon>
        <taxon>Pterygota</taxon>
        <taxon>Neoptera</taxon>
        <taxon>Endopterygota</taxon>
        <taxon>Coleoptera</taxon>
        <taxon>Polyphaga</taxon>
        <taxon>Elateriformia</taxon>
        <taxon>Elateroidea</taxon>
        <taxon>Elateridae</taxon>
        <taxon>Agrypninae</taxon>
        <taxon>Pyrophorini</taxon>
        <taxon>Ignelater</taxon>
    </lineage>
</organism>
<comment type="caution">
    <text evidence="1">The sequence shown here is derived from an EMBL/GenBank/DDBJ whole genome shotgun (WGS) entry which is preliminary data.</text>
</comment>
<dbReference type="EMBL" id="VTPC01081367">
    <property type="protein sequence ID" value="KAF2887864.1"/>
    <property type="molecule type" value="Genomic_DNA"/>
</dbReference>
<reference evidence="1" key="1">
    <citation type="submission" date="2019-08" db="EMBL/GenBank/DDBJ databases">
        <title>The genome of the North American firefly Photinus pyralis.</title>
        <authorList>
            <consortium name="Photinus pyralis genome working group"/>
            <person name="Fallon T.R."/>
            <person name="Sander Lower S.E."/>
            <person name="Weng J.-K."/>
        </authorList>
    </citation>
    <scope>NUCLEOTIDE SEQUENCE</scope>
    <source>
        <strain evidence="1">TRF0915ILg1</strain>
        <tissue evidence="1">Whole body</tissue>
    </source>
</reference>
<dbReference type="AlphaFoldDB" id="A0A8K0G6I4"/>
<dbReference type="Proteomes" id="UP000801492">
    <property type="component" value="Unassembled WGS sequence"/>
</dbReference>
<proteinExistence type="predicted"/>
<keyword evidence="2" id="KW-1185">Reference proteome</keyword>